<organism evidence="1 2">
    <name type="scientific">Rhizobium rhizophilum</name>
    <dbReference type="NCBI Taxonomy" id="1850373"/>
    <lineage>
        <taxon>Bacteria</taxon>
        <taxon>Pseudomonadati</taxon>
        <taxon>Pseudomonadota</taxon>
        <taxon>Alphaproteobacteria</taxon>
        <taxon>Hyphomicrobiales</taxon>
        <taxon>Rhizobiaceae</taxon>
        <taxon>Rhizobium/Agrobacterium group</taxon>
        <taxon>Rhizobium</taxon>
    </lineage>
</organism>
<reference evidence="1 2" key="1">
    <citation type="submission" date="2019-04" db="EMBL/GenBank/DDBJ databases">
        <title>Genome sequence of strain 7209-2.</title>
        <authorList>
            <person name="Gao J."/>
            <person name="Sun J."/>
        </authorList>
    </citation>
    <scope>NUCLEOTIDE SEQUENCE [LARGE SCALE GENOMIC DNA]</scope>
    <source>
        <strain evidence="1 2">7209-2</strain>
    </source>
</reference>
<evidence type="ECO:0000313" key="1">
    <source>
        <dbReference type="EMBL" id="THV14207.1"/>
    </source>
</evidence>
<sequence length="131" mass="13700">MRGYERDMREPVTVNRANRHRGEVEAVIDGERRILCLTLGALAELETAFGAESLADLATRFSSGRLKSADLTRILACGLRGGGNRLSDVDVAEMAVDGGVAGAARVVGELLAVTFGAAEGNETRGEGIASP</sequence>
<gene>
    <name evidence="1" type="ORF">E9677_15120</name>
</gene>
<protein>
    <submittedName>
        <fullName evidence="1">Gene transfer agent family protein</fullName>
    </submittedName>
</protein>
<accession>A0ABY2QV93</accession>
<dbReference type="InterPro" id="IPR021791">
    <property type="entry name" value="Phage_TAC_11"/>
</dbReference>
<dbReference type="Pfam" id="PF11836">
    <property type="entry name" value="Phage_TAC_11"/>
    <property type="match status" value="1"/>
</dbReference>
<proteinExistence type="predicted"/>
<keyword evidence="2" id="KW-1185">Reference proteome</keyword>
<dbReference type="Proteomes" id="UP000309667">
    <property type="component" value="Unassembled WGS sequence"/>
</dbReference>
<name>A0ABY2QV93_9HYPH</name>
<dbReference type="EMBL" id="STGT01000003">
    <property type="protein sequence ID" value="THV14207.1"/>
    <property type="molecule type" value="Genomic_DNA"/>
</dbReference>
<comment type="caution">
    <text evidence="1">The sequence shown here is derived from an EMBL/GenBank/DDBJ whole genome shotgun (WGS) entry which is preliminary data.</text>
</comment>
<evidence type="ECO:0000313" key="2">
    <source>
        <dbReference type="Proteomes" id="UP000309667"/>
    </source>
</evidence>